<gene>
    <name evidence="16" type="primary">fliG_2</name>
    <name evidence="16" type="ORF">VMF7928_03168</name>
</gene>
<evidence type="ECO:0000256" key="2">
    <source>
        <dbReference type="ARBA" id="ARBA00004515"/>
    </source>
</evidence>
<dbReference type="InterPro" id="IPR028263">
    <property type="entry name" value="FliG_N"/>
</dbReference>
<keyword evidence="16" id="KW-0282">Flagellum</keyword>
<evidence type="ECO:0000259" key="15">
    <source>
        <dbReference type="Pfam" id="PF14842"/>
    </source>
</evidence>
<evidence type="ECO:0000256" key="9">
    <source>
        <dbReference type="ARBA" id="ARBA00023143"/>
    </source>
</evidence>
<feature type="domain" description="Flagellar motor switch protein FliG middle" evidence="14">
    <location>
        <begin position="135"/>
        <end position="208"/>
    </location>
</feature>
<dbReference type="Pfam" id="PF01706">
    <property type="entry name" value="FliG_C"/>
    <property type="match status" value="1"/>
</dbReference>
<evidence type="ECO:0000313" key="16">
    <source>
        <dbReference type="EMBL" id="CAH0540843.1"/>
    </source>
</evidence>
<evidence type="ECO:0000256" key="8">
    <source>
        <dbReference type="ARBA" id="ARBA00023136"/>
    </source>
</evidence>
<feature type="domain" description="Flagellar motor switch protein FliG N-terminal" evidence="15">
    <location>
        <begin position="26"/>
        <end position="125"/>
    </location>
</feature>
<keyword evidence="7 11" id="KW-0283">Flagellar rotation</keyword>
<dbReference type="PRINTS" id="PR00954">
    <property type="entry name" value="FLGMOTORFLIG"/>
</dbReference>
<evidence type="ECO:0000256" key="4">
    <source>
        <dbReference type="ARBA" id="ARBA00021870"/>
    </source>
</evidence>
<evidence type="ECO:0000256" key="5">
    <source>
        <dbReference type="ARBA" id="ARBA00022475"/>
    </source>
</evidence>
<dbReference type="NCBIfam" id="TIGR00207">
    <property type="entry name" value="fliG"/>
    <property type="match status" value="1"/>
</dbReference>
<keyword evidence="11" id="KW-0997">Cell inner membrane</keyword>
<protein>
    <recommendedName>
        <fullName evidence="4 11">Flagellar motor switch protein FliG</fullName>
    </recommendedName>
</protein>
<dbReference type="Pfam" id="PF14842">
    <property type="entry name" value="FliG_N"/>
    <property type="match status" value="1"/>
</dbReference>
<keyword evidence="16" id="KW-0966">Cell projection</keyword>
<dbReference type="PANTHER" id="PTHR30534">
    <property type="entry name" value="FLAGELLAR MOTOR SWITCH PROTEIN FLIG"/>
    <property type="match status" value="1"/>
</dbReference>
<evidence type="ECO:0000256" key="1">
    <source>
        <dbReference type="ARBA" id="ARBA00004117"/>
    </source>
</evidence>
<dbReference type="Pfam" id="PF14841">
    <property type="entry name" value="FliG_M"/>
    <property type="match status" value="1"/>
</dbReference>
<evidence type="ECO:0000256" key="7">
    <source>
        <dbReference type="ARBA" id="ARBA00022779"/>
    </source>
</evidence>
<dbReference type="InterPro" id="IPR023087">
    <property type="entry name" value="Flg_Motor_Flig_C"/>
</dbReference>
<dbReference type="InterPro" id="IPR000090">
    <property type="entry name" value="Flg_Motor_Flig"/>
</dbReference>
<dbReference type="Proteomes" id="UP000838748">
    <property type="component" value="Unassembled WGS sequence"/>
</dbReference>
<evidence type="ECO:0000313" key="17">
    <source>
        <dbReference type="Proteomes" id="UP000838748"/>
    </source>
</evidence>
<keyword evidence="9 11" id="KW-0975">Bacterial flagellum</keyword>
<sequence>MPDEIVPQDEGGEVSDPNDVDISDIPGEERAAILLLSLNEEDAAGIVRHLEPKQVQRVGSAMARAADLSQDKVSAVHRAFLEDIQKYTNIGMGSEDFMRNTLVAALGEDKANNLVDQILLGTGSKGLDSLKWMDPRQVANIIINEHPQIQTIVLSYLEADQSAEILTQFAERDRLDLMMRIANLEEVQPSALAELNEIMEKQFAGQAGSQAAKIGGLKAAAEIMNYMDNSMEGVLMDQIRDQDEDLATSIEDLMFVFENLIEVDDQGIQKLLRDVPQDVLQRALKGADEDLREKIFKNMSKRAAELMRDDLEAMPPVKVSDVEAAQKEVLAIARRMADAGEIMLTGGADEFL</sequence>
<evidence type="ECO:0000256" key="3">
    <source>
        <dbReference type="ARBA" id="ARBA00010299"/>
    </source>
</evidence>
<evidence type="ECO:0000259" key="14">
    <source>
        <dbReference type="Pfam" id="PF14841"/>
    </source>
</evidence>
<comment type="similarity">
    <text evidence="3 11">Belongs to the FliG family.</text>
</comment>
<evidence type="ECO:0000256" key="12">
    <source>
        <dbReference type="SAM" id="MobiDB-lite"/>
    </source>
</evidence>
<keyword evidence="16" id="KW-0969">Cilium</keyword>
<comment type="function">
    <text evidence="10 11">FliG is one of three proteins (FliG, FliN, FliM) that forms the rotor-mounted switch complex (C ring), located at the base of the basal body. This complex interacts with the CheY and CheZ chemotaxis proteins, in addition to contacting components of the motor that determine the direction of flagellar rotation.</text>
</comment>
<dbReference type="InterPro" id="IPR011002">
    <property type="entry name" value="FliG_a-hlx"/>
</dbReference>
<keyword evidence="5 11" id="KW-1003">Cell membrane</keyword>
<organism evidence="16 17">
    <name type="scientific">Vibrio marisflavi CECT 7928</name>
    <dbReference type="NCBI Taxonomy" id="634439"/>
    <lineage>
        <taxon>Bacteria</taxon>
        <taxon>Pseudomonadati</taxon>
        <taxon>Pseudomonadota</taxon>
        <taxon>Gammaproteobacteria</taxon>
        <taxon>Vibrionales</taxon>
        <taxon>Vibrionaceae</taxon>
        <taxon>Vibrio</taxon>
    </lineage>
</organism>
<feature type="domain" description="Flagellar motor switch protein FliG C-terminal" evidence="13">
    <location>
        <begin position="238"/>
        <end position="344"/>
    </location>
</feature>
<keyword evidence="8 11" id="KW-0472">Membrane</keyword>
<keyword evidence="6 11" id="KW-0145">Chemotaxis</keyword>
<dbReference type="SUPFAM" id="SSF48029">
    <property type="entry name" value="FliG"/>
    <property type="match status" value="2"/>
</dbReference>
<name>A0ABM9A6E2_9VIBR</name>
<dbReference type="InterPro" id="IPR032779">
    <property type="entry name" value="FliG_M"/>
</dbReference>
<dbReference type="PIRSF" id="PIRSF003161">
    <property type="entry name" value="FliG"/>
    <property type="match status" value="1"/>
</dbReference>
<dbReference type="Gene3D" id="1.10.220.30">
    <property type="match status" value="3"/>
</dbReference>
<dbReference type="RefSeq" id="WP_237362671.1">
    <property type="nucleotide sequence ID" value="NZ_CAKLDM010000002.1"/>
</dbReference>
<accession>A0ABM9A6E2</accession>
<comment type="caution">
    <text evidence="16">The sequence shown here is derived from an EMBL/GenBank/DDBJ whole genome shotgun (WGS) entry which is preliminary data.</text>
</comment>
<keyword evidence="17" id="KW-1185">Reference proteome</keyword>
<proteinExistence type="inferred from homology"/>
<dbReference type="PANTHER" id="PTHR30534:SF0">
    <property type="entry name" value="FLAGELLAR MOTOR SWITCH PROTEIN FLIG"/>
    <property type="match status" value="1"/>
</dbReference>
<evidence type="ECO:0000256" key="10">
    <source>
        <dbReference type="ARBA" id="ARBA00025598"/>
    </source>
</evidence>
<comment type="subcellular location">
    <subcellularLocation>
        <location evidence="1 11">Bacterial flagellum basal body</location>
    </subcellularLocation>
    <subcellularLocation>
        <location evidence="2 11">Cell inner membrane</location>
        <topology evidence="2 11">Peripheral membrane protein</topology>
        <orientation evidence="2 11">Cytoplasmic side</orientation>
    </subcellularLocation>
</comment>
<feature type="region of interest" description="Disordered" evidence="12">
    <location>
        <begin position="1"/>
        <end position="23"/>
    </location>
</feature>
<evidence type="ECO:0000256" key="6">
    <source>
        <dbReference type="ARBA" id="ARBA00022500"/>
    </source>
</evidence>
<evidence type="ECO:0000256" key="11">
    <source>
        <dbReference type="PIRNR" id="PIRNR003161"/>
    </source>
</evidence>
<reference evidence="16" key="1">
    <citation type="submission" date="2021-11" db="EMBL/GenBank/DDBJ databases">
        <authorList>
            <person name="Rodrigo-Torres L."/>
            <person name="Arahal R. D."/>
            <person name="Lucena T."/>
        </authorList>
    </citation>
    <scope>NUCLEOTIDE SEQUENCE</scope>
    <source>
        <strain evidence="16">CECT 7928</strain>
    </source>
</reference>
<feature type="compositionally biased region" description="Acidic residues" evidence="12">
    <location>
        <begin position="1"/>
        <end position="22"/>
    </location>
</feature>
<dbReference type="EMBL" id="CAKLDM010000002">
    <property type="protein sequence ID" value="CAH0540843.1"/>
    <property type="molecule type" value="Genomic_DNA"/>
</dbReference>
<evidence type="ECO:0000259" key="13">
    <source>
        <dbReference type="Pfam" id="PF01706"/>
    </source>
</evidence>